<dbReference type="InterPro" id="IPR027806">
    <property type="entry name" value="HARBI1_dom"/>
</dbReference>
<evidence type="ECO:0000259" key="3">
    <source>
        <dbReference type="Pfam" id="PF13359"/>
    </source>
</evidence>
<feature type="domain" description="DDE Tnp4" evidence="3">
    <location>
        <begin position="151"/>
        <end position="311"/>
    </location>
</feature>
<gene>
    <name evidence="5" type="ORF">GCM10009727_89460</name>
</gene>
<evidence type="ECO:0000313" key="5">
    <source>
        <dbReference type="EMBL" id="GAA2168207.1"/>
    </source>
</evidence>
<proteinExistence type="predicted"/>
<organism evidence="5 6">
    <name type="scientific">Actinomadura napierensis</name>
    <dbReference type="NCBI Taxonomy" id="267854"/>
    <lineage>
        <taxon>Bacteria</taxon>
        <taxon>Bacillati</taxon>
        <taxon>Actinomycetota</taxon>
        <taxon>Actinomycetes</taxon>
        <taxon>Streptosporangiales</taxon>
        <taxon>Thermomonosporaceae</taxon>
        <taxon>Actinomadura</taxon>
    </lineage>
</organism>
<comment type="caution">
    <text evidence="5">The sequence shown here is derived from an EMBL/GenBank/DDBJ whole genome shotgun (WGS) entry which is preliminary data.</text>
</comment>
<reference evidence="6" key="1">
    <citation type="journal article" date="2019" name="Int. J. Syst. Evol. Microbiol.">
        <title>The Global Catalogue of Microorganisms (GCM) 10K type strain sequencing project: providing services to taxonomists for standard genome sequencing and annotation.</title>
        <authorList>
            <consortium name="The Broad Institute Genomics Platform"/>
            <consortium name="The Broad Institute Genome Sequencing Center for Infectious Disease"/>
            <person name="Wu L."/>
            <person name="Ma J."/>
        </authorList>
    </citation>
    <scope>NUCLEOTIDE SEQUENCE [LARGE SCALE GENOMIC DNA]</scope>
    <source>
        <strain evidence="6">JCM 13850</strain>
    </source>
</reference>
<accession>A0ABP5M6M2</accession>
<protein>
    <submittedName>
        <fullName evidence="5">Transposase family protein</fullName>
    </submittedName>
</protein>
<keyword evidence="2" id="KW-0479">Metal-binding</keyword>
<keyword evidence="6" id="KW-1185">Reference proteome</keyword>
<dbReference type="Pfam" id="PF13359">
    <property type="entry name" value="DDE_Tnp_4"/>
    <property type="match status" value="1"/>
</dbReference>
<sequence length="326" mass="35365">MVVVAAGSLIVDHGRMVRSVARAAVVGNRRITGLSPAVIDELVAEVGPVWQEWHQAVLAARPRRRAVGAGAKYKLVFVDRLPATLIHLRYGVTHDVLGCWLGVSRSTITRAIAEIRPLLAARGRTVEPGIRLCTLAEVIEYLGANGQTAIIDATEVRVLRPAAKQPDCNVFVSGKNKQNAIEAMVVTHADGHLLFCGQAEPGTCADITQARRSRLVELLAAGPPVQILADVGYQGLGAETAGQVVTPPYRKFRKNAPAWYEELHAAQCHTHSVGRIRVEHSIAHLKNWRSLARHHGRREHLADMARAAAALLSLQQATPHPAERQA</sequence>
<dbReference type="Proteomes" id="UP001501020">
    <property type="component" value="Unassembled WGS sequence"/>
</dbReference>
<name>A0ABP5M6M2_9ACTN</name>
<dbReference type="RefSeq" id="WP_344283049.1">
    <property type="nucleotide sequence ID" value="NZ_BAAAMR010000153.1"/>
</dbReference>
<evidence type="ECO:0000256" key="2">
    <source>
        <dbReference type="ARBA" id="ARBA00022723"/>
    </source>
</evidence>
<dbReference type="Pfam" id="PF13613">
    <property type="entry name" value="HTH_Tnp_4"/>
    <property type="match status" value="1"/>
</dbReference>
<evidence type="ECO:0000256" key="1">
    <source>
        <dbReference type="ARBA" id="ARBA00001968"/>
    </source>
</evidence>
<dbReference type="EMBL" id="BAAAMR010000153">
    <property type="protein sequence ID" value="GAA2168207.1"/>
    <property type="molecule type" value="Genomic_DNA"/>
</dbReference>
<evidence type="ECO:0000259" key="4">
    <source>
        <dbReference type="Pfam" id="PF13613"/>
    </source>
</evidence>
<dbReference type="InterPro" id="IPR027805">
    <property type="entry name" value="Transposase_HTH_dom"/>
</dbReference>
<evidence type="ECO:0000313" key="6">
    <source>
        <dbReference type="Proteomes" id="UP001501020"/>
    </source>
</evidence>
<feature type="domain" description="Transposase Helix-turn-helix" evidence="4">
    <location>
        <begin position="74"/>
        <end position="124"/>
    </location>
</feature>
<comment type="cofactor">
    <cofactor evidence="1">
        <name>a divalent metal cation</name>
        <dbReference type="ChEBI" id="CHEBI:60240"/>
    </cofactor>
</comment>